<dbReference type="AlphaFoldDB" id="A0A1U7HNE1"/>
<dbReference type="FunFam" id="3.40.50.300:FF:000042">
    <property type="entry name" value="Maltose/maltodextrin ABC transporter, ATP-binding protein"/>
    <property type="match status" value="1"/>
</dbReference>
<dbReference type="GO" id="GO:0005524">
    <property type="term" value="F:ATP binding"/>
    <property type="evidence" value="ECO:0007669"/>
    <property type="project" value="UniProtKB-KW"/>
</dbReference>
<evidence type="ECO:0000259" key="5">
    <source>
        <dbReference type="PROSITE" id="PS50893"/>
    </source>
</evidence>
<dbReference type="GO" id="GO:0140359">
    <property type="term" value="F:ABC-type transporter activity"/>
    <property type="evidence" value="ECO:0007669"/>
    <property type="project" value="UniProtKB-ARBA"/>
</dbReference>
<dbReference type="InterPro" id="IPR027417">
    <property type="entry name" value="P-loop_NTPase"/>
</dbReference>
<dbReference type="RefSeq" id="WP_073550279.1">
    <property type="nucleotide sequence ID" value="NZ_CAWMVK010000003.1"/>
</dbReference>
<dbReference type="InterPro" id="IPR017871">
    <property type="entry name" value="ABC_transporter-like_CS"/>
</dbReference>
<dbReference type="Gene3D" id="3.40.50.300">
    <property type="entry name" value="P-loop containing nucleotide triphosphate hydrolases"/>
    <property type="match status" value="1"/>
</dbReference>
<comment type="subcellular location">
    <subcellularLocation>
        <location evidence="1">Cell inner membrane</location>
        <topology evidence="1">Peripheral membrane protein</topology>
    </subcellularLocation>
</comment>
<evidence type="ECO:0000256" key="3">
    <source>
        <dbReference type="ARBA" id="ARBA00022741"/>
    </source>
</evidence>
<evidence type="ECO:0000256" key="1">
    <source>
        <dbReference type="ARBA" id="ARBA00004417"/>
    </source>
</evidence>
<keyword evidence="4 6" id="KW-0067">ATP-binding</keyword>
<keyword evidence="3" id="KW-0547">Nucleotide-binding</keyword>
<dbReference type="OrthoDB" id="417582at2"/>
<gene>
    <name evidence="6" type="ORF">NIES1031_14695</name>
</gene>
<keyword evidence="7" id="KW-1185">Reference proteome</keyword>
<feature type="domain" description="ABC transporter" evidence="5">
    <location>
        <begin position="4"/>
        <end position="238"/>
    </location>
</feature>
<dbReference type="PANTHER" id="PTHR42781">
    <property type="entry name" value="SPERMIDINE/PUTRESCINE IMPORT ATP-BINDING PROTEIN POTA"/>
    <property type="match status" value="1"/>
</dbReference>
<dbReference type="PROSITE" id="PS00211">
    <property type="entry name" value="ABC_TRANSPORTER_1"/>
    <property type="match status" value="1"/>
</dbReference>
<accession>A0A1U7HNE1</accession>
<dbReference type="InterPro" id="IPR050093">
    <property type="entry name" value="ABC_SmlMolc_Importer"/>
</dbReference>
<dbReference type="InterPro" id="IPR003439">
    <property type="entry name" value="ABC_transporter-like_ATP-bd"/>
</dbReference>
<reference evidence="6 7" key="1">
    <citation type="submission" date="2016-11" db="EMBL/GenBank/DDBJ databases">
        <title>Draft Genome Sequences of Nine Cyanobacterial Strains from Diverse Habitats.</title>
        <authorList>
            <person name="Zhu T."/>
            <person name="Hou S."/>
            <person name="Lu X."/>
            <person name="Hess W.R."/>
        </authorList>
    </citation>
    <scope>NUCLEOTIDE SEQUENCE [LARGE SCALE GENOMIC DNA]</scope>
    <source>
        <strain evidence="6 7">5.2 s.c.1</strain>
    </source>
</reference>
<sequence length="377" mass="41595">MASITIDNLTKYFQNSCAVDHINLNVADGELIALLGPSGCGKTTTLRMLAGFVFPDEGRIFVGDRIVSSPQKTVPPEKRNMSMIFQSYAIWPHKTVFENVAFGLELRHVGREQLRSRVNRALEIVHLSRFANRYPAELSGGQQQRVALARAIVVEPQILLLDEPLSNLDASLRDEMRNEIRNLHDQLGLTTVYVTHDQGEALVLADRIVVMYEGTIQQVGTPEEIYESPATEFVARFIGRCNVLPGTLLASGQVDVGGVFITAKNNAPGVYPGDAVALSVRPHSIIMDSVYCPTDNPEMNCFSAWVEHHNYYGEFRDYTVRLDNSDIVLSVVTSPHVRHQIGEQMYLAIPAECCRVVPQSATTTQVAEVIATAAAVS</sequence>
<keyword evidence="2" id="KW-0813">Transport</keyword>
<name>A0A1U7HNE1_9CHRO</name>
<dbReference type="Proteomes" id="UP000185984">
    <property type="component" value="Unassembled WGS sequence"/>
</dbReference>
<protein>
    <submittedName>
        <fullName evidence="6">ABC transporter ATP-binding protein</fullName>
    </submittedName>
</protein>
<evidence type="ECO:0000313" key="6">
    <source>
        <dbReference type="EMBL" id="OKH25087.1"/>
    </source>
</evidence>
<dbReference type="Gene3D" id="2.40.50.100">
    <property type="match status" value="1"/>
</dbReference>
<dbReference type="PANTHER" id="PTHR42781:SF4">
    <property type="entry name" value="SPERMIDINE_PUTRESCINE IMPORT ATP-BINDING PROTEIN POTA"/>
    <property type="match status" value="1"/>
</dbReference>
<dbReference type="InterPro" id="IPR003593">
    <property type="entry name" value="AAA+_ATPase"/>
</dbReference>
<dbReference type="SUPFAM" id="SSF50331">
    <property type="entry name" value="MOP-like"/>
    <property type="match status" value="1"/>
</dbReference>
<dbReference type="GO" id="GO:0016887">
    <property type="term" value="F:ATP hydrolysis activity"/>
    <property type="evidence" value="ECO:0007669"/>
    <property type="project" value="InterPro"/>
</dbReference>
<comment type="caution">
    <text evidence="6">The sequence shown here is derived from an EMBL/GenBank/DDBJ whole genome shotgun (WGS) entry which is preliminary data.</text>
</comment>
<dbReference type="STRING" id="247279.NIES1031_14695"/>
<dbReference type="PROSITE" id="PS50893">
    <property type="entry name" value="ABC_TRANSPORTER_2"/>
    <property type="match status" value="1"/>
</dbReference>
<dbReference type="Pfam" id="PF00005">
    <property type="entry name" value="ABC_tran"/>
    <property type="match status" value="1"/>
</dbReference>
<dbReference type="InterPro" id="IPR013611">
    <property type="entry name" value="Transp-assoc_OB_typ2"/>
</dbReference>
<evidence type="ECO:0000256" key="4">
    <source>
        <dbReference type="ARBA" id="ARBA00022840"/>
    </source>
</evidence>
<evidence type="ECO:0000256" key="2">
    <source>
        <dbReference type="ARBA" id="ARBA00022448"/>
    </source>
</evidence>
<evidence type="ECO:0000313" key="7">
    <source>
        <dbReference type="Proteomes" id="UP000185984"/>
    </source>
</evidence>
<organism evidence="6 7">
    <name type="scientific">Chroogloeocystis siderophila 5.2 s.c.1</name>
    <dbReference type="NCBI Taxonomy" id="247279"/>
    <lineage>
        <taxon>Bacteria</taxon>
        <taxon>Bacillati</taxon>
        <taxon>Cyanobacteriota</taxon>
        <taxon>Cyanophyceae</taxon>
        <taxon>Oscillatoriophycideae</taxon>
        <taxon>Chroococcales</taxon>
        <taxon>Chroococcaceae</taxon>
        <taxon>Chroogloeocystis</taxon>
    </lineage>
</organism>
<dbReference type="GO" id="GO:0043190">
    <property type="term" value="C:ATP-binding cassette (ABC) transporter complex"/>
    <property type="evidence" value="ECO:0007669"/>
    <property type="project" value="InterPro"/>
</dbReference>
<dbReference type="EMBL" id="MRCC01000011">
    <property type="protein sequence ID" value="OKH25087.1"/>
    <property type="molecule type" value="Genomic_DNA"/>
</dbReference>
<dbReference type="Pfam" id="PF08402">
    <property type="entry name" value="TOBE_2"/>
    <property type="match status" value="1"/>
</dbReference>
<dbReference type="SMART" id="SM00382">
    <property type="entry name" value="AAA"/>
    <property type="match status" value="1"/>
</dbReference>
<proteinExistence type="predicted"/>
<dbReference type="SUPFAM" id="SSF52540">
    <property type="entry name" value="P-loop containing nucleoside triphosphate hydrolases"/>
    <property type="match status" value="1"/>
</dbReference>
<dbReference type="InterPro" id="IPR008995">
    <property type="entry name" value="Mo/tungstate-bd_C_term_dom"/>
</dbReference>